<gene>
    <name evidence="1" type="ORF">ACZ11_04210</name>
</gene>
<accession>A0A0K9FBG3</accession>
<dbReference type="EMBL" id="LFXJ01000005">
    <property type="protein sequence ID" value="KMY31456.1"/>
    <property type="molecule type" value="Genomic_DNA"/>
</dbReference>
<dbReference type="PATRIC" id="fig|582475.4.peg.252"/>
<name>A0A0K9FBG3_9BACI</name>
<evidence type="ECO:0000313" key="1">
    <source>
        <dbReference type="EMBL" id="KMY31456.1"/>
    </source>
</evidence>
<reference evidence="2" key="1">
    <citation type="submission" date="2015-07" db="EMBL/GenBank/DDBJ databases">
        <authorList>
            <consortium name="Consortium for Microbial Forensics and Genomics (microFORGE)"/>
            <person name="Knight B.M."/>
            <person name="Roberts D.P."/>
            <person name="Lin D."/>
            <person name="Hari K."/>
            <person name="Fletcher J."/>
            <person name="Melcher U."/>
            <person name="Blagden T."/>
            <person name="Winegar R.A."/>
        </authorList>
    </citation>
    <scope>NUCLEOTIDE SEQUENCE [LARGE SCALE GENOMIC DNA]</scope>
    <source>
        <strain evidence="2">DSM 23493</strain>
    </source>
</reference>
<comment type="caution">
    <text evidence="1">The sequence shown here is derived from an EMBL/GenBank/DDBJ whole genome shotgun (WGS) entry which is preliminary data.</text>
</comment>
<evidence type="ECO:0000313" key="2">
    <source>
        <dbReference type="Proteomes" id="UP000037326"/>
    </source>
</evidence>
<proteinExistence type="predicted"/>
<dbReference type="AlphaFoldDB" id="A0A0K9FBG3"/>
<organism evidence="1 2">
    <name type="scientific">Lysinibacillus xylanilyticus</name>
    <dbReference type="NCBI Taxonomy" id="582475"/>
    <lineage>
        <taxon>Bacteria</taxon>
        <taxon>Bacillati</taxon>
        <taxon>Bacillota</taxon>
        <taxon>Bacilli</taxon>
        <taxon>Bacillales</taxon>
        <taxon>Bacillaceae</taxon>
        <taxon>Lysinibacillus</taxon>
    </lineage>
</organism>
<dbReference type="Proteomes" id="UP000037326">
    <property type="component" value="Unassembled WGS sequence"/>
</dbReference>
<sequence length="184" mass="21768">MWIMNKKRRMNILWSEALELFSEKQNLDLDTFLFRLIEIIRNNREAIERFLNNSQNNNKINTEDEKLYFQYVMTIEPEMYVIGATGDDFDLISSSYINLLPKSDIEIWRRLSNLIKDIITFVSSTICPQCKSDHLRILSDIEGVNLYRYCETCSYTEDDEKVFKSHELLVPANVAMLKKADYLN</sequence>
<protein>
    <submittedName>
        <fullName evidence="1">Uncharacterized protein</fullName>
    </submittedName>
</protein>